<protein>
    <submittedName>
        <fullName evidence="2">Unannotated protein</fullName>
    </submittedName>
</protein>
<dbReference type="AlphaFoldDB" id="A0A6J7FJW9"/>
<dbReference type="SMART" id="SM01152">
    <property type="entry name" value="DUF167"/>
    <property type="match status" value="1"/>
</dbReference>
<dbReference type="GO" id="GO:0005737">
    <property type="term" value="C:cytoplasm"/>
    <property type="evidence" value="ECO:0007669"/>
    <property type="project" value="TreeGrafter"/>
</dbReference>
<dbReference type="EMBL" id="CAFBLP010000128">
    <property type="protein sequence ID" value="CAB4893725.1"/>
    <property type="molecule type" value="Genomic_DNA"/>
</dbReference>
<evidence type="ECO:0000313" key="2">
    <source>
        <dbReference type="EMBL" id="CAB4893725.1"/>
    </source>
</evidence>
<dbReference type="HAMAP" id="MF_00634">
    <property type="entry name" value="UPF0235"/>
    <property type="match status" value="1"/>
</dbReference>
<dbReference type="Gene3D" id="3.30.1200.10">
    <property type="entry name" value="YggU-like"/>
    <property type="match status" value="1"/>
</dbReference>
<accession>A0A6J7FJW9</accession>
<reference evidence="2" key="1">
    <citation type="submission" date="2020-05" db="EMBL/GenBank/DDBJ databases">
        <authorList>
            <person name="Chiriac C."/>
            <person name="Salcher M."/>
            <person name="Ghai R."/>
            <person name="Kavagutti S V."/>
        </authorList>
    </citation>
    <scope>NUCLEOTIDE SEQUENCE</scope>
</reference>
<gene>
    <name evidence="2" type="ORF">UFOPK3376_03030</name>
</gene>
<dbReference type="SUPFAM" id="SSF69786">
    <property type="entry name" value="YggU-like"/>
    <property type="match status" value="1"/>
</dbReference>
<organism evidence="2">
    <name type="scientific">freshwater metagenome</name>
    <dbReference type="NCBI Taxonomy" id="449393"/>
    <lineage>
        <taxon>unclassified sequences</taxon>
        <taxon>metagenomes</taxon>
        <taxon>ecological metagenomes</taxon>
    </lineage>
</organism>
<dbReference type="PANTHER" id="PTHR13420:SF7">
    <property type="entry name" value="UPF0235 PROTEIN C15ORF40"/>
    <property type="match status" value="1"/>
</dbReference>
<evidence type="ECO:0000256" key="1">
    <source>
        <dbReference type="ARBA" id="ARBA00010364"/>
    </source>
</evidence>
<proteinExistence type="inferred from homology"/>
<name>A0A6J7FJW9_9ZZZZ</name>
<dbReference type="NCBIfam" id="TIGR00251">
    <property type="entry name" value="DUF167 family protein"/>
    <property type="match status" value="1"/>
</dbReference>
<comment type="similarity">
    <text evidence="1">Belongs to the UPF0235 family.</text>
</comment>
<dbReference type="InterPro" id="IPR036591">
    <property type="entry name" value="YggU-like_sf"/>
</dbReference>
<dbReference type="InterPro" id="IPR003746">
    <property type="entry name" value="DUF167"/>
</dbReference>
<sequence length="102" mass="10438">MTVDLITAVDGGVLLAVYVQPGAKRNAAVGLHDGALKLAVAAPPREGAANEAVVRLVAELFGVARRQVELVSGGLSRHKRIAVSSISVADAQGVLAAFFPPK</sequence>
<dbReference type="Pfam" id="PF02594">
    <property type="entry name" value="DUF167"/>
    <property type="match status" value="1"/>
</dbReference>
<dbReference type="PANTHER" id="PTHR13420">
    <property type="entry name" value="UPF0235 PROTEIN C15ORF40"/>
    <property type="match status" value="1"/>
</dbReference>